<accession>A0ABV2K6J3</accession>
<dbReference type="RefSeq" id="WP_187047601.1">
    <property type="nucleotide sequence ID" value="NZ_CP146246.1"/>
</dbReference>
<protein>
    <submittedName>
        <fullName evidence="2">Sugar phosphate isomerase/epimerase</fullName>
    </submittedName>
</protein>
<keyword evidence="3" id="KW-1185">Reference proteome</keyword>
<comment type="caution">
    <text evidence="2">The sequence shown here is derived from an EMBL/GenBank/DDBJ whole genome shotgun (WGS) entry which is preliminary data.</text>
</comment>
<dbReference type="Gene3D" id="3.20.20.150">
    <property type="entry name" value="Divalent-metal-dependent TIM barrel enzymes"/>
    <property type="match status" value="1"/>
</dbReference>
<dbReference type="EMBL" id="JBEPME010000002">
    <property type="protein sequence ID" value="MET3656715.1"/>
    <property type="molecule type" value="Genomic_DNA"/>
</dbReference>
<dbReference type="Proteomes" id="UP001549104">
    <property type="component" value="Unassembled WGS sequence"/>
</dbReference>
<keyword evidence="2" id="KW-0413">Isomerase</keyword>
<reference evidence="2 3" key="1">
    <citation type="submission" date="2024-06" db="EMBL/GenBank/DDBJ databases">
        <title>Sorghum-associated microbial communities from plants grown in Nebraska, USA.</title>
        <authorList>
            <person name="Schachtman D."/>
        </authorList>
    </citation>
    <scope>NUCLEOTIDE SEQUENCE [LARGE SCALE GENOMIC DNA]</scope>
    <source>
        <strain evidence="2 3">1288</strain>
    </source>
</reference>
<organism evidence="2 3">
    <name type="scientific">Sporosarcina psychrophila</name>
    <name type="common">Bacillus psychrophilus</name>
    <dbReference type="NCBI Taxonomy" id="1476"/>
    <lineage>
        <taxon>Bacteria</taxon>
        <taxon>Bacillati</taxon>
        <taxon>Bacillota</taxon>
        <taxon>Bacilli</taxon>
        <taxon>Bacillales</taxon>
        <taxon>Caryophanaceae</taxon>
        <taxon>Sporosarcina</taxon>
    </lineage>
</organism>
<dbReference type="InterPro" id="IPR050312">
    <property type="entry name" value="IolE/XylAMocC-like"/>
</dbReference>
<name>A0ABV2K6J3_SPOPS</name>
<dbReference type="PANTHER" id="PTHR12110">
    <property type="entry name" value="HYDROXYPYRUVATE ISOMERASE"/>
    <property type="match status" value="1"/>
</dbReference>
<evidence type="ECO:0000259" key="1">
    <source>
        <dbReference type="Pfam" id="PF01261"/>
    </source>
</evidence>
<feature type="domain" description="Xylose isomerase-like TIM barrel" evidence="1">
    <location>
        <begin position="24"/>
        <end position="247"/>
    </location>
</feature>
<proteinExistence type="predicted"/>
<dbReference type="InterPro" id="IPR036237">
    <property type="entry name" value="Xyl_isomerase-like_sf"/>
</dbReference>
<dbReference type="SUPFAM" id="SSF51658">
    <property type="entry name" value="Xylose isomerase-like"/>
    <property type="match status" value="1"/>
</dbReference>
<evidence type="ECO:0000313" key="2">
    <source>
        <dbReference type="EMBL" id="MET3656715.1"/>
    </source>
</evidence>
<sequence>MGKLGLQLYSIKDAAEQDLLGVLEQVANMGYEGAQFAGFFDHTAKDVKAKMDEVGIKAAGAHIQIEELQDDVDGLLRYHEGIDNRLLICPYLPENMRTTEDDYKRTAELFNNLGEKVAKAGFSFGYHNHAFEFDLFNGKSGFELLYENTNPQYVKMELDCFWAAHAGNSPVEIIKKYADRCVSLHIKDLKLVNSKPVSTEIGTGTLDIAQFLEAGREHKVDWFVIEQEDFTGDPVESAAQNAKELRRISEKS</sequence>
<dbReference type="PANTHER" id="PTHR12110:SF41">
    <property type="entry name" value="INOSOSE DEHYDRATASE"/>
    <property type="match status" value="1"/>
</dbReference>
<dbReference type="GO" id="GO:0016853">
    <property type="term" value="F:isomerase activity"/>
    <property type="evidence" value="ECO:0007669"/>
    <property type="project" value="UniProtKB-KW"/>
</dbReference>
<dbReference type="Pfam" id="PF01261">
    <property type="entry name" value="AP_endonuc_2"/>
    <property type="match status" value="1"/>
</dbReference>
<dbReference type="InterPro" id="IPR013022">
    <property type="entry name" value="Xyl_isomerase-like_TIM-brl"/>
</dbReference>
<evidence type="ECO:0000313" key="3">
    <source>
        <dbReference type="Proteomes" id="UP001549104"/>
    </source>
</evidence>
<gene>
    <name evidence="2" type="ORF">ABIC55_001802</name>
</gene>